<dbReference type="Proteomes" id="UP001500034">
    <property type="component" value="Unassembled WGS sequence"/>
</dbReference>
<feature type="region of interest" description="Disordered" evidence="1">
    <location>
        <begin position="95"/>
        <end position="120"/>
    </location>
</feature>
<comment type="caution">
    <text evidence="3">The sequence shown here is derived from an EMBL/GenBank/DDBJ whole genome shotgun (WGS) entry which is preliminary data.</text>
</comment>
<sequence length="163" mass="17288">MVSQAGSVLLVETVRKARLDTAISAALMPWRKPRAVHDPGKVLLGVALAVALGGDCLADVGMLRAEPTVFGPPRTRRGAGDRAFREGGRRIHVEADVRPPPTSPPPGWPWRSCRRSTGAGTSAGGIHTFLTGLTQRGRWLSYTVGMAVTEQAHSHVLKVPASA</sequence>
<evidence type="ECO:0000259" key="2">
    <source>
        <dbReference type="Pfam" id="PF13701"/>
    </source>
</evidence>
<feature type="compositionally biased region" description="Pro residues" evidence="1">
    <location>
        <begin position="98"/>
        <end position="108"/>
    </location>
</feature>
<keyword evidence="4" id="KW-1185">Reference proteome</keyword>
<accession>A0ABP7Q674</accession>
<protein>
    <recommendedName>
        <fullName evidence="2">Transposase DDE domain-containing protein</fullName>
    </recommendedName>
</protein>
<dbReference type="EMBL" id="BAABCQ010000046">
    <property type="protein sequence ID" value="GAA3977152.1"/>
    <property type="molecule type" value="Genomic_DNA"/>
</dbReference>
<evidence type="ECO:0000313" key="3">
    <source>
        <dbReference type="EMBL" id="GAA3977152.1"/>
    </source>
</evidence>
<evidence type="ECO:0000256" key="1">
    <source>
        <dbReference type="SAM" id="MobiDB-lite"/>
    </source>
</evidence>
<evidence type="ECO:0000313" key="4">
    <source>
        <dbReference type="Proteomes" id="UP001500034"/>
    </source>
</evidence>
<dbReference type="Pfam" id="PF13701">
    <property type="entry name" value="DDE_Tnp_1_4"/>
    <property type="match status" value="1"/>
</dbReference>
<name>A0ABP7Q674_9ACTN</name>
<reference evidence="4" key="1">
    <citation type="journal article" date="2019" name="Int. J. Syst. Evol. Microbiol.">
        <title>The Global Catalogue of Microorganisms (GCM) 10K type strain sequencing project: providing services to taxonomists for standard genome sequencing and annotation.</title>
        <authorList>
            <consortium name="The Broad Institute Genomics Platform"/>
            <consortium name="The Broad Institute Genome Sequencing Center for Infectious Disease"/>
            <person name="Wu L."/>
            <person name="Ma J."/>
        </authorList>
    </citation>
    <scope>NUCLEOTIDE SEQUENCE [LARGE SCALE GENOMIC DNA]</scope>
    <source>
        <strain evidence="4">JCM 17027</strain>
    </source>
</reference>
<proteinExistence type="predicted"/>
<feature type="domain" description="Transposase DDE" evidence="2">
    <location>
        <begin position="1"/>
        <end position="69"/>
    </location>
</feature>
<dbReference type="InterPro" id="IPR025668">
    <property type="entry name" value="Tnp_DDE_dom"/>
</dbReference>
<gene>
    <name evidence="3" type="ORF">GCM10022384_28870</name>
</gene>
<organism evidence="3 4">
    <name type="scientific">Streptomyces marokkonensis</name>
    <dbReference type="NCBI Taxonomy" id="324855"/>
    <lineage>
        <taxon>Bacteria</taxon>
        <taxon>Bacillati</taxon>
        <taxon>Actinomycetota</taxon>
        <taxon>Actinomycetes</taxon>
        <taxon>Kitasatosporales</taxon>
        <taxon>Streptomycetaceae</taxon>
        <taxon>Streptomyces</taxon>
    </lineage>
</organism>